<feature type="transmembrane region" description="Helical" evidence="1">
    <location>
        <begin position="524"/>
        <end position="546"/>
    </location>
</feature>
<evidence type="ECO:0000313" key="2">
    <source>
        <dbReference type="EMBL" id="PYF72800.1"/>
    </source>
</evidence>
<keyword evidence="1" id="KW-1133">Transmembrane helix</keyword>
<dbReference type="GO" id="GO:0005886">
    <property type="term" value="C:plasma membrane"/>
    <property type="evidence" value="ECO:0007669"/>
    <property type="project" value="TreeGrafter"/>
</dbReference>
<evidence type="ECO:0000256" key="1">
    <source>
        <dbReference type="SAM" id="Phobius"/>
    </source>
</evidence>
<dbReference type="PANTHER" id="PTHR32063">
    <property type="match status" value="1"/>
</dbReference>
<comment type="caution">
    <text evidence="2">The sequence shown here is derived from an EMBL/GenBank/DDBJ whole genome shotgun (WGS) entry which is preliminary data.</text>
</comment>
<feature type="transmembrane region" description="Helical" evidence="1">
    <location>
        <begin position="12"/>
        <end position="30"/>
    </location>
</feature>
<reference evidence="2 3" key="1">
    <citation type="submission" date="2018-06" db="EMBL/GenBank/DDBJ databases">
        <title>Genomic Encyclopedia of Archaeal and Bacterial Type Strains, Phase II (KMG-II): from individual species to whole genera.</title>
        <authorList>
            <person name="Goeker M."/>
        </authorList>
    </citation>
    <scope>NUCLEOTIDE SEQUENCE [LARGE SCALE GENOMIC DNA]</scope>
    <source>
        <strain evidence="2 3">DSM 27372</strain>
    </source>
</reference>
<dbReference type="SUPFAM" id="SSF82714">
    <property type="entry name" value="Multidrug efflux transporter AcrB TolC docking domain, DN and DC subdomains"/>
    <property type="match status" value="2"/>
</dbReference>
<protein>
    <submittedName>
        <fullName evidence="2">Multidrug efflux pump subunit AcrB</fullName>
    </submittedName>
</protein>
<feature type="transmembrane region" description="Helical" evidence="1">
    <location>
        <begin position="953"/>
        <end position="974"/>
    </location>
</feature>
<dbReference type="Gene3D" id="3.30.70.1430">
    <property type="entry name" value="Multidrug efflux transporter AcrB pore domain"/>
    <property type="match status" value="2"/>
</dbReference>
<evidence type="ECO:0000313" key="3">
    <source>
        <dbReference type="Proteomes" id="UP000248198"/>
    </source>
</evidence>
<feature type="transmembrane region" description="Helical" evidence="1">
    <location>
        <begin position="338"/>
        <end position="362"/>
    </location>
</feature>
<feature type="transmembrane region" description="Helical" evidence="1">
    <location>
        <begin position="909"/>
        <end position="932"/>
    </location>
</feature>
<feature type="transmembrane region" description="Helical" evidence="1">
    <location>
        <begin position="459"/>
        <end position="486"/>
    </location>
</feature>
<gene>
    <name evidence="2" type="ORF">B0O44_105171</name>
</gene>
<dbReference type="AlphaFoldDB" id="A0A318UBK3"/>
<dbReference type="Proteomes" id="UP000248198">
    <property type="component" value="Unassembled WGS sequence"/>
</dbReference>
<dbReference type="Pfam" id="PF00873">
    <property type="entry name" value="ACR_tran"/>
    <property type="match status" value="1"/>
</dbReference>
<dbReference type="InterPro" id="IPR027463">
    <property type="entry name" value="AcrB_DN_DC_subdom"/>
</dbReference>
<organism evidence="2 3">
    <name type="scientific">Pedobacter nutrimenti</name>
    <dbReference type="NCBI Taxonomy" id="1241337"/>
    <lineage>
        <taxon>Bacteria</taxon>
        <taxon>Pseudomonadati</taxon>
        <taxon>Bacteroidota</taxon>
        <taxon>Sphingobacteriia</taxon>
        <taxon>Sphingobacteriales</taxon>
        <taxon>Sphingobacteriaceae</taxon>
        <taxon>Pedobacter</taxon>
    </lineage>
</organism>
<accession>A0A318UBK3</accession>
<keyword evidence="1" id="KW-0812">Transmembrane</keyword>
<dbReference type="PANTHER" id="PTHR32063:SF24">
    <property type="entry name" value="CATION EFFLUX SYSTEM (ACRB_ACRD_ACRF FAMILY)"/>
    <property type="match status" value="1"/>
</dbReference>
<dbReference type="InterPro" id="IPR001036">
    <property type="entry name" value="Acrflvin-R"/>
</dbReference>
<dbReference type="OrthoDB" id="9758234at2"/>
<proteinExistence type="predicted"/>
<dbReference type="Gene3D" id="1.20.1640.10">
    <property type="entry name" value="Multidrug efflux transporter AcrB transmembrane domain"/>
    <property type="match status" value="2"/>
</dbReference>
<sequence length="1016" mass="111335">MKLPEFSVKNYQFTLIVFIAVLALGIYSLLTMPRSEDPEVHAPQFSVIVVYPGTNPKDIEQLVVDPMEKKIHELDDIKHVTTDISNGLAVMQVIYKYGTNPDDKYQEVVREINSLRGDLPADISAIRIEKQTPSDVSIYQYALVSENASNASLKKYAKDLKERLEKIQALKKVAYAGVPEHQVNVKLNLQKIAQEKLTQNTIIAALQSENVNIPGGSVSIADRKLNIKTSGNYSNLDEIKNTVVYTANGKIVYLKDVADVSLGYQDETHLTRLNGYRCAFVNASLKDKENIISVQDKVEPVMASFKKTLPHNIDLIKVFDQAKSVDVRLSHFTRDFTIAILLVLLTLLPLGTRASVVVMISIPLSLAIGLTLMNLLGYNINQLSIVGMIVALGILVDDSIVVVENIERYLRMGYGKVEASVKATSQIGIAVVGCTVLLIFAFLPIVFLPEGAGDFIRSLPLSVITTILASMIVSLTVVPFLASIILKPHASEEGNFLLRAMKKGIHTTYGRVLSIALNKPLPTLLIIGAIFIGSLALVPIIGSSLFPKSEKPMFMVQIETPEGTNLKATDKVTRYAESVLKQIPEISSFASNVGKGNPRIYYNVGQHNESENYAEIFVQVEGLHTREKVAVIEKLRKKLENYPGAKIKVKDFEQGPPQEAPLAYRIYSDDLTALRKTAFEIAALISKVDGTIYVNNPLLVKPTDLKVSINKEKAGVLGVASADIDRTVRLGAAGLNVATYREDAGKADNYNVNVSIPRNAEIQDVGMFDRLYVPSASGTNIPFKNVASVGFESSPNQIRHYDKDRYVTISAFVKPGYNVQQLDKQITAQLEAFKFPKGFSFKVAGEKESKEESFGNLGVILIVTVFGFLGVLILEFKTFKSILIVLSVIPLGIVGGLIMLYFAGETLSFTATIGFIALVGIEVKNSLLVVDFTNQLRAQGRSIEEAIVEAGEVRFVPILLTSLTAIGGLLPLVIEYSELYSPLALVLIGGLISSTLLSRLVTPVMYKLLPPAVVQE</sequence>
<dbReference type="EMBL" id="QKLU01000005">
    <property type="protein sequence ID" value="PYF72800.1"/>
    <property type="molecule type" value="Genomic_DNA"/>
</dbReference>
<dbReference type="GO" id="GO:0042910">
    <property type="term" value="F:xenobiotic transmembrane transporter activity"/>
    <property type="evidence" value="ECO:0007669"/>
    <property type="project" value="TreeGrafter"/>
</dbReference>
<feature type="transmembrane region" description="Helical" evidence="1">
    <location>
        <begin position="980"/>
        <end position="1001"/>
    </location>
</feature>
<dbReference type="Gene3D" id="3.30.2090.10">
    <property type="entry name" value="Multidrug efflux transporter AcrB TolC docking domain, DN and DC subdomains"/>
    <property type="match status" value="2"/>
</dbReference>
<feature type="transmembrane region" description="Helical" evidence="1">
    <location>
        <begin position="382"/>
        <end position="406"/>
    </location>
</feature>
<dbReference type="Gene3D" id="3.30.70.1320">
    <property type="entry name" value="Multidrug efflux transporter AcrB pore domain like"/>
    <property type="match status" value="1"/>
</dbReference>
<feature type="transmembrane region" description="Helical" evidence="1">
    <location>
        <begin position="881"/>
        <end position="903"/>
    </location>
</feature>
<name>A0A318UBK3_9SPHI</name>
<dbReference type="Gene3D" id="3.30.70.1440">
    <property type="entry name" value="Multidrug efflux transporter AcrB pore domain"/>
    <property type="match status" value="1"/>
</dbReference>
<dbReference type="RefSeq" id="WP_110832575.1">
    <property type="nucleotide sequence ID" value="NZ_QKLU01000005.1"/>
</dbReference>
<dbReference type="SUPFAM" id="SSF82693">
    <property type="entry name" value="Multidrug efflux transporter AcrB pore domain, PN1, PN2, PC1 and PC2 subdomains"/>
    <property type="match status" value="3"/>
</dbReference>
<feature type="transmembrane region" description="Helical" evidence="1">
    <location>
        <begin position="427"/>
        <end position="447"/>
    </location>
</feature>
<dbReference type="PRINTS" id="PR00702">
    <property type="entry name" value="ACRIFLAVINRP"/>
</dbReference>
<dbReference type="SUPFAM" id="SSF82866">
    <property type="entry name" value="Multidrug efflux transporter AcrB transmembrane domain"/>
    <property type="match status" value="2"/>
</dbReference>
<keyword evidence="1" id="KW-0472">Membrane</keyword>
<keyword evidence="3" id="KW-1185">Reference proteome</keyword>
<feature type="transmembrane region" description="Helical" evidence="1">
    <location>
        <begin position="854"/>
        <end position="874"/>
    </location>
</feature>